<dbReference type="Pfam" id="PF00005">
    <property type="entry name" value="ABC_tran"/>
    <property type="match status" value="2"/>
</dbReference>
<dbReference type="OrthoDB" id="66620at2759"/>
<evidence type="ECO:0000259" key="12">
    <source>
        <dbReference type="PROSITE" id="PS50893"/>
    </source>
</evidence>
<comment type="subcellular location">
    <subcellularLocation>
        <location evidence="1">Membrane</location>
        <topology evidence="1">Multi-pass membrane protein</topology>
    </subcellularLocation>
</comment>
<dbReference type="SUPFAM" id="SSF52540">
    <property type="entry name" value="P-loop containing nucleoside triphosphate hydrolases"/>
    <property type="match status" value="2"/>
</dbReference>
<dbReference type="GO" id="GO:0005886">
    <property type="term" value="C:plasma membrane"/>
    <property type="evidence" value="ECO:0007669"/>
    <property type="project" value="UniProtKB-ARBA"/>
</dbReference>
<sequence length="1529" mass="170054">MDSHPVSVGQEVMHEVALEEGGLGLTELRRKKLEQLSSHLRAETALLPDDQVKGPAGDQVVTFEVHNLGRKEREQVVKRALATTDQDNGAYYQKYRSRLDRVGVTQPKVEIRYENLTIEAGVYVGSRALPNLLNAARNSMESIFRTLRLTKDTRRRFQILRDVSGVLKPGRLTLLLGPPGCGKSTLLLALAQRLDSNLKVTGSISYNGHSAREFYPKRTVTYVPQVDLHMGELTVRETLDFGARCQGVGANQDLIRELGRREVQNGVVPDPDIDAFMKAISLGNQKENLVTDYVMKILGLDICADTLVGNQLIRGVSGGQRKRVTTGELLVGLKKVLLLDEISTGLDSSTTYQIVNCLRNICHFTDSTVMTSLLQPAPETFELFDDVVLLSEGHVIYQGPREHILAFFETQGFKCPPRKGIADFLQEVTSRKDQEQYWSRDVPYKYVPVSVFAAAFNDFEVGQAIRKELSVPPEKSEIPSDALAKTKYGAPQYEIFKACLDREWTLMRRTKFLYIFKTFQVAVMAFMTATVFFRTTLNPDNIQDGSLYLSMIFFSLVHIMFNSYAEMSLTVQRLPIFFKQREDQFYPGWAFNLPAIITRLPYTLVEVLIWTALTYYIVGLAPDAGRFFIYILILLALHQMGVGLFRLVGVLARTMTIANTAGSFALLCIFLLGGFIIAKPQIHPWWIWGFWISPLSYVQQGMAINEFSAPRWQKLAPGTNETLGSIILTSRGLFHQHWWVWVSVGVMVGYAVIFNLLINAALDYFPPIGKPQAIIPEDVLDEKEKARVGHDNDSLKSVKVPVDALQEQQARNGTGTDGNAIASVDEETAAQHETAVSLAPPGAEIELAPGRSASRRGSFGLTRSGLGQPSSSSLGKGKVKQQSSGLAQFKVQPSGLSQQSSGLAQYYEQSGAAKRGMVLPFQPLSMVFHNVWYSVDVPKGLAKEGEEGKKLQILKGCSGAFRPGVLTALVGVSGAGKTTLMDVLAGRKTTGYIEGDIFVGGFPKEQDSFARVSGYVEQFDIHSPSTTVFEALTFSAWLRLAKDVDPQTRKEFVEEVMDLVELTPLRNALVGSPGVSGLPVEARKRLTIAVELVANPSIIFMDEPTSGLDARAAAIVMRTVRNTVDTGRTVVCTIHQPSIDIFEAFDELLLMKRGGYVIYAGPLGTHSKFLIEHFSAVKGVPAIRDGYNPSTWMLEVTTPGMEEKLDLDFAEYYKNSSLFKRNEELIGKLKRPAEGASAIRFDAKHARDFGVQFAACFWKNSRIYWQTPEYNGVRYFFSTGVALIFGSIFWDLGQSRNTQQNVFNVMGALYASVLFLGVSNASSVQPVFATERAVSYRERGAGMYSPTAWVLALCAIEIPYVLVQTIVYSVITYAMINFEWTAVKFFEYTTVMFLTFLIFTYYGIMAVAGTPGLALSSIISSFFYSFWNLFAGFLIPLPQIPGWWVWYYYINPISWTLYGLIASQLGDVTDERILLTDGTSSQTVAEFVRSDLGFKHSYVPVALACLLGFVVLFFLLAVAAVRFLNYQKR</sequence>
<proteinExistence type="inferred from homology"/>
<dbReference type="GO" id="GO:0005524">
    <property type="term" value="F:ATP binding"/>
    <property type="evidence" value="ECO:0007669"/>
    <property type="project" value="UniProtKB-KW"/>
</dbReference>
<feature type="transmembrane region" description="Helical" evidence="11">
    <location>
        <begin position="545"/>
        <end position="565"/>
    </location>
</feature>
<feature type="transmembrane region" description="Helical" evidence="11">
    <location>
        <begin position="1349"/>
        <end position="1371"/>
    </location>
</feature>
<keyword evidence="5" id="KW-0677">Repeat</keyword>
<feature type="transmembrane region" description="Helical" evidence="11">
    <location>
        <begin position="1391"/>
        <end position="1414"/>
    </location>
</feature>
<feature type="transmembrane region" description="Helical" evidence="11">
    <location>
        <begin position="627"/>
        <end position="645"/>
    </location>
</feature>
<evidence type="ECO:0000256" key="8">
    <source>
        <dbReference type="ARBA" id="ARBA00022989"/>
    </source>
</evidence>
<keyword evidence="9 11" id="KW-0472">Membrane</keyword>
<feature type="domain" description="ABC transporter" evidence="12">
    <location>
        <begin position="144"/>
        <end position="417"/>
    </location>
</feature>
<feature type="compositionally biased region" description="Low complexity" evidence="10">
    <location>
        <begin position="864"/>
        <end position="876"/>
    </location>
</feature>
<dbReference type="FunFam" id="3.40.50.300:FF:000059">
    <property type="entry name" value="ABC transporter G family member 40"/>
    <property type="match status" value="1"/>
</dbReference>
<dbReference type="InterPro" id="IPR027417">
    <property type="entry name" value="P-loop_NTPase"/>
</dbReference>
<dbReference type="STRING" id="105231.A0A1Y1HIH2"/>
<evidence type="ECO:0000256" key="1">
    <source>
        <dbReference type="ARBA" id="ARBA00004141"/>
    </source>
</evidence>
<dbReference type="SMART" id="SM00382">
    <property type="entry name" value="AAA"/>
    <property type="match status" value="2"/>
</dbReference>
<feature type="region of interest" description="Disordered" evidence="10">
    <location>
        <begin position="830"/>
        <end position="879"/>
    </location>
</feature>
<evidence type="ECO:0000256" key="6">
    <source>
        <dbReference type="ARBA" id="ARBA00022741"/>
    </source>
</evidence>
<keyword evidence="8 11" id="KW-1133">Transmembrane helix</keyword>
<dbReference type="InterPro" id="IPR013525">
    <property type="entry name" value="ABC2_TM"/>
</dbReference>
<evidence type="ECO:0000313" key="13">
    <source>
        <dbReference type="EMBL" id="GAQ78290.1"/>
    </source>
</evidence>
<organism evidence="13 14">
    <name type="scientific">Klebsormidium nitens</name>
    <name type="common">Green alga</name>
    <name type="synonym">Ulothrix nitens</name>
    <dbReference type="NCBI Taxonomy" id="105231"/>
    <lineage>
        <taxon>Eukaryota</taxon>
        <taxon>Viridiplantae</taxon>
        <taxon>Streptophyta</taxon>
        <taxon>Klebsormidiophyceae</taxon>
        <taxon>Klebsormidiales</taxon>
        <taxon>Klebsormidiaceae</taxon>
        <taxon>Klebsormidium</taxon>
    </lineage>
</organism>
<keyword evidence="7" id="KW-0067">ATP-binding</keyword>
<name>A0A1Y1HIH2_KLENI</name>
<evidence type="ECO:0000256" key="9">
    <source>
        <dbReference type="ARBA" id="ARBA00023136"/>
    </source>
</evidence>
<evidence type="ECO:0000313" key="14">
    <source>
        <dbReference type="Proteomes" id="UP000054558"/>
    </source>
</evidence>
<keyword evidence="14" id="KW-1185">Reference proteome</keyword>
<keyword evidence="4 11" id="KW-0812">Transmembrane</keyword>
<dbReference type="Pfam" id="PF08370">
    <property type="entry name" value="PDR_assoc"/>
    <property type="match status" value="1"/>
</dbReference>
<comment type="similarity">
    <text evidence="2">Belongs to the ABC transporter superfamily. ABCG family. PDR (TC 3.A.1.205) subfamily.</text>
</comment>
<reference evidence="13 14" key="1">
    <citation type="journal article" date="2014" name="Nat. Commun.">
        <title>Klebsormidium flaccidum genome reveals primary factors for plant terrestrial adaptation.</title>
        <authorList>
            <person name="Hori K."/>
            <person name="Maruyama F."/>
            <person name="Fujisawa T."/>
            <person name="Togashi T."/>
            <person name="Yamamoto N."/>
            <person name="Seo M."/>
            <person name="Sato S."/>
            <person name="Yamada T."/>
            <person name="Mori H."/>
            <person name="Tajima N."/>
            <person name="Moriyama T."/>
            <person name="Ikeuchi M."/>
            <person name="Watanabe M."/>
            <person name="Wada H."/>
            <person name="Kobayashi K."/>
            <person name="Saito M."/>
            <person name="Masuda T."/>
            <person name="Sasaki-Sekimoto Y."/>
            <person name="Mashiguchi K."/>
            <person name="Awai K."/>
            <person name="Shimojima M."/>
            <person name="Masuda S."/>
            <person name="Iwai M."/>
            <person name="Nobusawa T."/>
            <person name="Narise T."/>
            <person name="Kondo S."/>
            <person name="Saito H."/>
            <person name="Sato R."/>
            <person name="Murakawa M."/>
            <person name="Ihara Y."/>
            <person name="Oshima-Yamada Y."/>
            <person name="Ohtaka K."/>
            <person name="Satoh M."/>
            <person name="Sonobe K."/>
            <person name="Ishii M."/>
            <person name="Ohtani R."/>
            <person name="Kanamori-Sato M."/>
            <person name="Honoki R."/>
            <person name="Miyazaki D."/>
            <person name="Mochizuki H."/>
            <person name="Umetsu J."/>
            <person name="Higashi K."/>
            <person name="Shibata D."/>
            <person name="Kamiya Y."/>
            <person name="Sato N."/>
            <person name="Nakamura Y."/>
            <person name="Tabata S."/>
            <person name="Ida S."/>
            <person name="Kurokawa K."/>
            <person name="Ohta H."/>
        </authorList>
    </citation>
    <scope>NUCLEOTIDE SEQUENCE [LARGE SCALE GENOMIC DNA]</scope>
    <source>
        <strain evidence="13 14">NIES-2285</strain>
    </source>
</reference>
<accession>A0A1Y1HIH2</accession>
<dbReference type="InterPro" id="IPR003593">
    <property type="entry name" value="AAA+_ATPase"/>
</dbReference>
<dbReference type="GO" id="GO:0016887">
    <property type="term" value="F:ATP hydrolysis activity"/>
    <property type="evidence" value="ECO:0007669"/>
    <property type="project" value="InterPro"/>
</dbReference>
<evidence type="ECO:0000256" key="4">
    <source>
        <dbReference type="ARBA" id="ARBA00022692"/>
    </source>
</evidence>
<feature type="transmembrane region" description="Helical" evidence="11">
    <location>
        <begin position="738"/>
        <end position="762"/>
    </location>
</feature>
<gene>
    <name evidence="13" type="ORF">KFL_000100550</name>
</gene>
<dbReference type="FunFam" id="3.40.50.300:FF:000179">
    <property type="entry name" value="ABC transporter G family member 34"/>
    <property type="match status" value="1"/>
</dbReference>
<feature type="transmembrane region" description="Helical" evidence="11">
    <location>
        <begin position="657"/>
        <end position="678"/>
    </location>
</feature>
<feature type="transmembrane region" description="Helical" evidence="11">
    <location>
        <begin position="600"/>
        <end position="621"/>
    </location>
</feature>
<dbReference type="EMBL" id="DF236959">
    <property type="protein sequence ID" value="GAQ78290.1"/>
    <property type="molecule type" value="Genomic_DNA"/>
</dbReference>
<evidence type="ECO:0000256" key="7">
    <source>
        <dbReference type="ARBA" id="ARBA00022840"/>
    </source>
</evidence>
<keyword evidence="6" id="KW-0547">Nucleotide-binding</keyword>
<dbReference type="PROSITE" id="PS50893">
    <property type="entry name" value="ABC_TRANSPORTER_2"/>
    <property type="match status" value="2"/>
</dbReference>
<evidence type="ECO:0000256" key="2">
    <source>
        <dbReference type="ARBA" id="ARBA00006012"/>
    </source>
</evidence>
<protein>
    <submittedName>
        <fullName evidence="13">Pleiotropic drug resistance protein</fullName>
    </submittedName>
</protein>
<keyword evidence="3" id="KW-0813">Transport</keyword>
<dbReference type="OMA" id="ANAINFC"/>
<dbReference type="GO" id="GO:0140359">
    <property type="term" value="F:ABC-type transporter activity"/>
    <property type="evidence" value="ECO:0007669"/>
    <property type="project" value="InterPro"/>
</dbReference>
<dbReference type="CDD" id="cd03232">
    <property type="entry name" value="ABCG_PDR_domain2"/>
    <property type="match status" value="1"/>
</dbReference>
<dbReference type="PANTHER" id="PTHR19241">
    <property type="entry name" value="ATP-BINDING CASSETTE TRANSPORTER"/>
    <property type="match status" value="1"/>
</dbReference>
<feature type="transmembrane region" description="Helical" evidence="11">
    <location>
        <begin position="1302"/>
        <end position="1328"/>
    </location>
</feature>
<dbReference type="InterPro" id="IPR034003">
    <property type="entry name" value="ABCG_PDR_2"/>
</dbReference>
<feature type="domain" description="ABC transporter" evidence="12">
    <location>
        <begin position="926"/>
        <end position="1178"/>
    </location>
</feature>
<dbReference type="Proteomes" id="UP000054558">
    <property type="component" value="Unassembled WGS sequence"/>
</dbReference>
<dbReference type="InterPro" id="IPR013581">
    <property type="entry name" value="PDR_assoc"/>
</dbReference>
<dbReference type="Gene3D" id="3.40.50.300">
    <property type="entry name" value="P-loop containing nucleotide triphosphate hydrolases"/>
    <property type="match status" value="2"/>
</dbReference>
<feature type="transmembrane region" description="Helical" evidence="11">
    <location>
        <begin position="1272"/>
        <end position="1290"/>
    </location>
</feature>
<dbReference type="InterPro" id="IPR003439">
    <property type="entry name" value="ABC_transporter-like_ATP-bd"/>
</dbReference>
<evidence type="ECO:0000256" key="5">
    <source>
        <dbReference type="ARBA" id="ARBA00022737"/>
    </source>
</evidence>
<dbReference type="Pfam" id="PF01061">
    <property type="entry name" value="ABC2_membrane"/>
    <property type="match status" value="2"/>
</dbReference>
<feature type="transmembrane region" description="Helical" evidence="11">
    <location>
        <begin position="1426"/>
        <end position="1449"/>
    </location>
</feature>
<feature type="transmembrane region" description="Helical" evidence="11">
    <location>
        <begin position="512"/>
        <end position="533"/>
    </location>
</feature>
<feature type="transmembrane region" description="Helical" evidence="11">
    <location>
        <begin position="1498"/>
        <end position="1524"/>
    </location>
</feature>
<evidence type="ECO:0000256" key="11">
    <source>
        <dbReference type="SAM" id="Phobius"/>
    </source>
</evidence>
<evidence type="ECO:0000256" key="10">
    <source>
        <dbReference type="SAM" id="MobiDB-lite"/>
    </source>
</evidence>
<evidence type="ECO:0000256" key="3">
    <source>
        <dbReference type="ARBA" id="ARBA00022448"/>
    </source>
</evidence>